<protein>
    <recommendedName>
        <fullName evidence="13">Cytochrome b5</fullName>
    </recommendedName>
</protein>
<keyword evidence="4 14" id="KW-0812">Transmembrane</keyword>
<evidence type="ECO:0000256" key="8">
    <source>
        <dbReference type="ARBA" id="ARBA00022982"/>
    </source>
</evidence>
<dbReference type="Gene3D" id="3.10.120.10">
    <property type="entry name" value="Cytochrome b5-like heme/steroid binding domain"/>
    <property type="match status" value="1"/>
</dbReference>
<evidence type="ECO:0000259" key="15">
    <source>
        <dbReference type="PROSITE" id="PS50255"/>
    </source>
</evidence>
<keyword evidence="6" id="KW-0256">Endoplasmic reticulum</keyword>
<dbReference type="InterPro" id="IPR001199">
    <property type="entry name" value="Cyt_B5-like_heme/steroid-bd"/>
</dbReference>
<dbReference type="Proteomes" id="UP000786811">
    <property type="component" value="Unassembled WGS sequence"/>
</dbReference>
<dbReference type="EMBL" id="CAJNRD030001117">
    <property type="protein sequence ID" value="CAG5078357.1"/>
    <property type="molecule type" value="Genomic_DNA"/>
</dbReference>
<dbReference type="PRINTS" id="PR00363">
    <property type="entry name" value="CYTOCHROMEB5"/>
</dbReference>
<comment type="similarity">
    <text evidence="12 14">Belongs to the cytochrome b5 family.</text>
</comment>
<keyword evidence="5 14" id="KW-0479">Metal-binding</keyword>
<dbReference type="AlphaFoldDB" id="A0A8J2MJI8"/>
<dbReference type="PROSITE" id="PS00191">
    <property type="entry name" value="CYTOCHROME_B5_1"/>
    <property type="match status" value="1"/>
</dbReference>
<keyword evidence="7" id="KW-0492">Microsome</keyword>
<evidence type="ECO:0000256" key="4">
    <source>
        <dbReference type="ARBA" id="ARBA00022692"/>
    </source>
</evidence>
<evidence type="ECO:0000313" key="17">
    <source>
        <dbReference type="Proteomes" id="UP000786811"/>
    </source>
</evidence>
<dbReference type="InterPro" id="IPR018506">
    <property type="entry name" value="Cyt_B5_heme-BS"/>
</dbReference>
<comment type="caution">
    <text evidence="16">The sequence shown here is derived from an EMBL/GenBank/DDBJ whole genome shotgun (WGS) entry which is preliminary data.</text>
</comment>
<keyword evidence="10 14" id="KW-0472">Membrane</keyword>
<keyword evidence="17" id="KW-1185">Reference proteome</keyword>
<accession>A0A8J2MJI8</accession>
<dbReference type="PROSITE" id="PS50255">
    <property type="entry name" value="CYTOCHROME_B5_2"/>
    <property type="match status" value="1"/>
</dbReference>
<dbReference type="GO" id="GO:0020037">
    <property type="term" value="F:heme binding"/>
    <property type="evidence" value="ECO:0007669"/>
    <property type="project" value="UniProtKB-UniRule"/>
</dbReference>
<organism evidence="16 17">
    <name type="scientific">Cotesia congregata</name>
    <name type="common">Parasitoid wasp</name>
    <name type="synonym">Apanteles congregatus</name>
    <dbReference type="NCBI Taxonomy" id="51543"/>
    <lineage>
        <taxon>Eukaryota</taxon>
        <taxon>Metazoa</taxon>
        <taxon>Ecdysozoa</taxon>
        <taxon>Arthropoda</taxon>
        <taxon>Hexapoda</taxon>
        <taxon>Insecta</taxon>
        <taxon>Pterygota</taxon>
        <taxon>Neoptera</taxon>
        <taxon>Endopterygota</taxon>
        <taxon>Hymenoptera</taxon>
        <taxon>Apocrita</taxon>
        <taxon>Ichneumonoidea</taxon>
        <taxon>Braconidae</taxon>
        <taxon>Microgastrinae</taxon>
        <taxon>Cotesia</taxon>
    </lineage>
</organism>
<evidence type="ECO:0000256" key="9">
    <source>
        <dbReference type="ARBA" id="ARBA00023004"/>
    </source>
</evidence>
<evidence type="ECO:0000313" key="16">
    <source>
        <dbReference type="EMBL" id="CAG5078357.1"/>
    </source>
</evidence>
<reference evidence="16" key="1">
    <citation type="submission" date="2021-04" db="EMBL/GenBank/DDBJ databases">
        <authorList>
            <person name="Chebbi M.A.C M."/>
        </authorList>
    </citation>
    <scope>NUCLEOTIDE SEQUENCE</scope>
</reference>
<evidence type="ECO:0000256" key="3">
    <source>
        <dbReference type="ARBA" id="ARBA00022617"/>
    </source>
</evidence>
<evidence type="ECO:0000256" key="10">
    <source>
        <dbReference type="ARBA" id="ARBA00023136"/>
    </source>
</evidence>
<evidence type="ECO:0000256" key="6">
    <source>
        <dbReference type="ARBA" id="ARBA00022824"/>
    </source>
</evidence>
<sequence length="101" mass="11533">MSTNYFSREEVAKHNNSESIWIIIKSYVYDVTDYLNEHPGGAELIKECAGKDATSDFNNFGHSSDASNLMKLYKIGKIKVGIAYFIFYVVYNLQFTLSFLP</sequence>
<dbReference type="PANTHER" id="PTHR19359:SF150">
    <property type="entry name" value="CYTOCHROME B5"/>
    <property type="match status" value="1"/>
</dbReference>
<feature type="domain" description="Cytochrome b5 heme-binding" evidence="15">
    <location>
        <begin position="3"/>
        <end position="79"/>
    </location>
</feature>
<keyword evidence="2" id="KW-0813">Transport</keyword>
<evidence type="ECO:0000256" key="2">
    <source>
        <dbReference type="ARBA" id="ARBA00022448"/>
    </source>
</evidence>
<comment type="subcellular location">
    <subcellularLocation>
        <location evidence="1">Endoplasmic reticulum membrane</location>
        <topology evidence="1">Single-pass membrane protein</topology>
        <orientation evidence="1">Cytoplasmic side</orientation>
    </subcellularLocation>
    <subcellularLocation>
        <location evidence="11">Microsome membrane</location>
        <topology evidence="11">Single-pass membrane protein</topology>
        <orientation evidence="11">Cytoplasmic side</orientation>
    </subcellularLocation>
</comment>
<dbReference type="InterPro" id="IPR036400">
    <property type="entry name" value="Cyt_B5-like_heme/steroid_sf"/>
</dbReference>
<dbReference type="PANTHER" id="PTHR19359">
    <property type="entry name" value="CYTOCHROME B5"/>
    <property type="match status" value="1"/>
</dbReference>
<dbReference type="OrthoDB" id="260091at2759"/>
<evidence type="ECO:0000256" key="7">
    <source>
        <dbReference type="ARBA" id="ARBA00022848"/>
    </source>
</evidence>
<gene>
    <name evidence="16" type="ORF">HICCMSTLAB_LOCUS2716</name>
</gene>
<keyword evidence="14" id="KW-1133">Transmembrane helix</keyword>
<dbReference type="Pfam" id="PF00173">
    <property type="entry name" value="Cyt-b5"/>
    <property type="match status" value="1"/>
</dbReference>
<dbReference type="SUPFAM" id="SSF55856">
    <property type="entry name" value="Cytochrome b5-like heme/steroid binding domain"/>
    <property type="match status" value="1"/>
</dbReference>
<keyword evidence="8" id="KW-0249">Electron transport</keyword>
<proteinExistence type="inferred from homology"/>
<evidence type="ECO:0000256" key="12">
    <source>
        <dbReference type="ARBA" id="ARBA00038168"/>
    </source>
</evidence>
<evidence type="ECO:0000256" key="1">
    <source>
        <dbReference type="ARBA" id="ARBA00004131"/>
    </source>
</evidence>
<dbReference type="FunFam" id="3.10.120.10:FF:000002">
    <property type="entry name" value="Cytochrome b5 type B"/>
    <property type="match status" value="1"/>
</dbReference>
<feature type="transmembrane region" description="Helical" evidence="14">
    <location>
        <begin position="80"/>
        <end position="100"/>
    </location>
</feature>
<evidence type="ECO:0000256" key="5">
    <source>
        <dbReference type="ARBA" id="ARBA00022723"/>
    </source>
</evidence>
<name>A0A8J2MJI8_COTCN</name>
<dbReference type="InterPro" id="IPR050668">
    <property type="entry name" value="Cytochrome_b5"/>
</dbReference>
<dbReference type="GO" id="GO:0046872">
    <property type="term" value="F:metal ion binding"/>
    <property type="evidence" value="ECO:0007669"/>
    <property type="project" value="UniProtKB-UniRule"/>
</dbReference>
<evidence type="ECO:0000256" key="13">
    <source>
        <dbReference type="ARBA" id="ARBA00039806"/>
    </source>
</evidence>
<keyword evidence="9 14" id="KW-0408">Iron</keyword>
<dbReference type="SMART" id="SM01117">
    <property type="entry name" value="Cyt-b5"/>
    <property type="match status" value="1"/>
</dbReference>
<evidence type="ECO:0000256" key="11">
    <source>
        <dbReference type="ARBA" id="ARBA00037877"/>
    </source>
</evidence>
<keyword evidence="3 14" id="KW-0349">Heme</keyword>
<evidence type="ECO:0000256" key="14">
    <source>
        <dbReference type="RuleBase" id="RU362121"/>
    </source>
</evidence>
<dbReference type="GO" id="GO:0005789">
    <property type="term" value="C:endoplasmic reticulum membrane"/>
    <property type="evidence" value="ECO:0007669"/>
    <property type="project" value="UniProtKB-SubCell"/>
</dbReference>